<dbReference type="SUPFAM" id="SSF53756">
    <property type="entry name" value="UDP-Glycosyltransferase/glycogen phosphorylase"/>
    <property type="match status" value="1"/>
</dbReference>
<dbReference type="EMBL" id="BHXQ01000005">
    <property type="protein sequence ID" value="GCC52466.1"/>
    <property type="molecule type" value="Genomic_DNA"/>
</dbReference>
<dbReference type="Pfam" id="PF00534">
    <property type="entry name" value="Glycos_transf_1"/>
    <property type="match status" value="1"/>
</dbReference>
<name>A0A401UC34_9BACT</name>
<accession>A0A401UC34</accession>
<evidence type="ECO:0000259" key="1">
    <source>
        <dbReference type="Pfam" id="PF00534"/>
    </source>
</evidence>
<organism evidence="2 3">
    <name type="scientific">Chryseotalea sanaruensis</name>
    <dbReference type="NCBI Taxonomy" id="2482724"/>
    <lineage>
        <taxon>Bacteria</taxon>
        <taxon>Pseudomonadati</taxon>
        <taxon>Bacteroidota</taxon>
        <taxon>Cytophagia</taxon>
        <taxon>Cytophagales</taxon>
        <taxon>Chryseotaleaceae</taxon>
        <taxon>Chryseotalea</taxon>
    </lineage>
</organism>
<keyword evidence="2" id="KW-0808">Transferase</keyword>
<proteinExistence type="predicted"/>
<dbReference type="AlphaFoldDB" id="A0A401UC34"/>
<dbReference type="OrthoDB" id="9811239at2"/>
<dbReference type="Gene3D" id="3.40.50.2000">
    <property type="entry name" value="Glycogen Phosphorylase B"/>
    <property type="match status" value="2"/>
</dbReference>
<gene>
    <name evidence="2" type="ORF">SanaruYs_27030</name>
</gene>
<dbReference type="CDD" id="cd03801">
    <property type="entry name" value="GT4_PimA-like"/>
    <property type="match status" value="1"/>
</dbReference>
<evidence type="ECO:0000313" key="2">
    <source>
        <dbReference type="EMBL" id="GCC52466.1"/>
    </source>
</evidence>
<dbReference type="InterPro" id="IPR001296">
    <property type="entry name" value="Glyco_trans_1"/>
</dbReference>
<dbReference type="RefSeq" id="WP_127123125.1">
    <property type="nucleotide sequence ID" value="NZ_BHXQ01000005.1"/>
</dbReference>
<dbReference type="PANTHER" id="PTHR12526">
    <property type="entry name" value="GLYCOSYLTRANSFERASE"/>
    <property type="match status" value="1"/>
</dbReference>
<feature type="domain" description="Glycosyl transferase family 1" evidence="1">
    <location>
        <begin position="225"/>
        <end position="362"/>
    </location>
</feature>
<sequence>MSKLFSKKKILFVSGIDFKEKSIQVIRKTPEAYAEHNWEVHYIVGRDKSRFGDYFYEPVINPKGVTIYRFNVPLAFLDEMWNNFIWKAIVFRIRNFLLIQLLRFRSLKLLLKYDFDIIYGYELYGIMALRLLRYLGIGRKSKFVIRFQGVYAGEWARKGQIFRKITNWAYFSGLKTKADLCIMTNDGTQGIDLLNKLGNKTPRKLFLVNGVEPFTLEDNKLQAVKQQFFQDSKVHFISICRLVPQKRVDRSIRIINEVVKRGGYTNLLYSIVGSGAEEQNLKELIEELGLQDSVRFLGSIPNTDVKYYQACADYFFSMDRISNVGNPLLEAIRANKLIITINNGDTGSWIQHNYNGLIYDISGQDLHQQDYTKIGQDVLEILHNHERFTNLKKNLLKTEEERLWTWSQRMTHEVETVENLAF</sequence>
<comment type="caution">
    <text evidence="2">The sequence shown here is derived from an EMBL/GenBank/DDBJ whole genome shotgun (WGS) entry which is preliminary data.</text>
</comment>
<reference evidence="2 3" key="1">
    <citation type="submission" date="2018-11" db="EMBL/GenBank/DDBJ databases">
        <title>Chryseotalea sanarue gen. nov., sp., nov., a member of the family Cytophagaceae, isolated from a brackish lake in Hamamatsu Japan.</title>
        <authorList>
            <person name="Maejima Y."/>
            <person name="Iino T."/>
            <person name="Muraguchi Y."/>
            <person name="Fukuda K."/>
            <person name="Ohkuma M."/>
            <person name="Moriuchi R."/>
            <person name="Dohra H."/>
            <person name="Kimbara K."/>
            <person name="Shintani M."/>
        </authorList>
    </citation>
    <scope>NUCLEOTIDE SEQUENCE [LARGE SCALE GENOMIC DNA]</scope>
    <source>
        <strain evidence="2 3">Ys</strain>
    </source>
</reference>
<keyword evidence="3" id="KW-1185">Reference proteome</keyword>
<evidence type="ECO:0000313" key="3">
    <source>
        <dbReference type="Proteomes" id="UP000288227"/>
    </source>
</evidence>
<dbReference type="Proteomes" id="UP000288227">
    <property type="component" value="Unassembled WGS sequence"/>
</dbReference>
<protein>
    <submittedName>
        <fullName evidence="2">Group 1 glycosyl transferase</fullName>
    </submittedName>
</protein>
<dbReference type="GO" id="GO:0016757">
    <property type="term" value="F:glycosyltransferase activity"/>
    <property type="evidence" value="ECO:0007669"/>
    <property type="project" value="InterPro"/>
</dbReference>
<dbReference type="PANTHER" id="PTHR12526:SF628">
    <property type="entry name" value="MANNOSYLGLUCOSYLGLYCERATE SYNTHASE"/>
    <property type="match status" value="1"/>
</dbReference>